<organism evidence="4">
    <name type="scientific">Melampsora larici-populina (strain 98AG31 / pathotype 3-4-7)</name>
    <name type="common">Poplar leaf rust fungus</name>
    <dbReference type="NCBI Taxonomy" id="747676"/>
    <lineage>
        <taxon>Eukaryota</taxon>
        <taxon>Fungi</taxon>
        <taxon>Dikarya</taxon>
        <taxon>Basidiomycota</taxon>
        <taxon>Pucciniomycotina</taxon>
        <taxon>Pucciniomycetes</taxon>
        <taxon>Pucciniales</taxon>
        <taxon>Melampsoraceae</taxon>
        <taxon>Melampsora</taxon>
    </lineage>
</organism>
<dbReference type="InterPro" id="IPR036249">
    <property type="entry name" value="Thioredoxin-like_sf"/>
</dbReference>
<dbReference type="EMBL" id="GL883091">
    <property type="protein sequence ID" value="EGG11969.1"/>
    <property type="molecule type" value="Genomic_DNA"/>
</dbReference>
<evidence type="ECO:0008006" key="5">
    <source>
        <dbReference type="Google" id="ProtNLM"/>
    </source>
</evidence>
<proteinExistence type="predicted"/>
<dbReference type="Pfam" id="PF13911">
    <property type="entry name" value="AhpC-TSA_2"/>
    <property type="match status" value="1"/>
</dbReference>
<keyword evidence="2" id="KW-0812">Transmembrane</keyword>
<keyword evidence="4" id="KW-1185">Reference proteome</keyword>
<feature type="region of interest" description="Disordered" evidence="1">
    <location>
        <begin position="306"/>
        <end position="325"/>
    </location>
</feature>
<reference evidence="4" key="1">
    <citation type="journal article" date="2011" name="Proc. Natl. Acad. Sci. U.S.A.">
        <title>Obligate biotrophy features unraveled by the genomic analysis of rust fungi.</title>
        <authorList>
            <person name="Duplessis S."/>
            <person name="Cuomo C.A."/>
            <person name="Lin Y.-C."/>
            <person name="Aerts A."/>
            <person name="Tisserant E."/>
            <person name="Veneault-Fourrey C."/>
            <person name="Joly D.L."/>
            <person name="Hacquard S."/>
            <person name="Amselem J."/>
            <person name="Cantarel B.L."/>
            <person name="Chiu R."/>
            <person name="Coutinho P.M."/>
            <person name="Feau N."/>
            <person name="Field M."/>
            <person name="Frey P."/>
            <person name="Gelhaye E."/>
            <person name="Goldberg J."/>
            <person name="Grabherr M.G."/>
            <person name="Kodira C.D."/>
            <person name="Kohler A."/>
            <person name="Kuees U."/>
            <person name="Lindquist E.A."/>
            <person name="Lucas S.M."/>
            <person name="Mago R."/>
            <person name="Mauceli E."/>
            <person name="Morin E."/>
            <person name="Murat C."/>
            <person name="Pangilinan J.L."/>
            <person name="Park R."/>
            <person name="Pearson M."/>
            <person name="Quesneville H."/>
            <person name="Rouhier N."/>
            <person name="Sakthikumar S."/>
            <person name="Salamov A.A."/>
            <person name="Schmutz J."/>
            <person name="Selles B."/>
            <person name="Shapiro H."/>
            <person name="Tanguay P."/>
            <person name="Tuskan G.A."/>
            <person name="Henrissat B."/>
            <person name="Van de Peer Y."/>
            <person name="Rouze P."/>
            <person name="Ellis J.G."/>
            <person name="Dodds P.N."/>
            <person name="Schein J.E."/>
            <person name="Zhong S."/>
            <person name="Hamelin R.C."/>
            <person name="Grigoriev I.V."/>
            <person name="Szabo L.J."/>
            <person name="Martin F."/>
        </authorList>
    </citation>
    <scope>NUCLEOTIDE SEQUENCE [LARGE SCALE GENOMIC DNA]</scope>
    <source>
        <strain evidence="4">98AG31 / pathotype 3-4-7</strain>
    </source>
</reference>
<evidence type="ECO:0000256" key="1">
    <source>
        <dbReference type="SAM" id="MobiDB-lite"/>
    </source>
</evidence>
<dbReference type="KEGG" id="mlr:MELLADRAFT_101809"/>
<sequence>MTHKSNIQPKTHYQTYSTLHSPTISSSKTNYKPKKPNSIISHQSITNTSTSFQNPIQLISLDLALESKLIDSIGQEIKFNQILDPNFRTIVIFLRHFRCPFCQQYIKKLSEISLHNQNLMMFRYKIRIILIGQGDYKMINPYKALYNCPFPIYSDPNQNHPLYKSLGMQSGSFFTKSPSLSSVSYLDHLSIFELFIMALKVHLFFGYLSLMGIFGCVQNDKQNATKMPLRYGGDLKQLGGEFVFEPIKVNTIKRKPIKFDPYEQSFHPNPIQETQIHHEIKKPKPIPGFLKSKLILDFSNQISSSTNSYPPDSPSTSSNFSTSSTSTSYSIWSGISSSEKKSKFQCRFVHRMRNMRDHTPLEEVLMAAGIKIH</sequence>
<feature type="transmembrane region" description="Helical" evidence="2">
    <location>
        <begin position="194"/>
        <end position="217"/>
    </location>
</feature>
<dbReference type="eggNOG" id="KOG4498">
    <property type="taxonomic scope" value="Eukaryota"/>
</dbReference>
<protein>
    <recommendedName>
        <fullName evidence="5">Alkyl hydroperoxide reductase subunit C/ Thiol specific antioxidant domain-containing protein</fullName>
    </recommendedName>
</protein>
<keyword evidence="2" id="KW-1133">Transmembrane helix</keyword>
<keyword evidence="2" id="KW-0472">Membrane</keyword>
<evidence type="ECO:0000313" key="4">
    <source>
        <dbReference type="Proteomes" id="UP000001072"/>
    </source>
</evidence>
<dbReference type="Proteomes" id="UP000001072">
    <property type="component" value="Unassembled WGS sequence"/>
</dbReference>
<dbReference type="RefSeq" id="XP_007404344.1">
    <property type="nucleotide sequence ID" value="XM_007404282.1"/>
</dbReference>
<accession>F4R4Z8</accession>
<dbReference type="SUPFAM" id="SSF52833">
    <property type="entry name" value="Thioredoxin-like"/>
    <property type="match status" value="1"/>
</dbReference>
<evidence type="ECO:0000313" key="3">
    <source>
        <dbReference type="EMBL" id="EGG11969.1"/>
    </source>
</evidence>
<evidence type="ECO:0000256" key="2">
    <source>
        <dbReference type="SAM" id="Phobius"/>
    </source>
</evidence>
<dbReference type="VEuPathDB" id="FungiDB:MELLADRAFT_101809"/>
<dbReference type="InParanoid" id="F4R4Z8"/>
<dbReference type="PANTHER" id="PTHR28630:SF3">
    <property type="entry name" value="PEROXIREDOXIN-LIKE 2C"/>
    <property type="match status" value="1"/>
</dbReference>
<dbReference type="OrthoDB" id="40334at2759"/>
<dbReference type="InterPro" id="IPR032801">
    <property type="entry name" value="PXL2A/B/C"/>
</dbReference>
<feature type="compositionally biased region" description="Low complexity" evidence="1">
    <location>
        <begin position="314"/>
        <end position="325"/>
    </location>
</feature>
<dbReference type="Gene3D" id="3.40.30.10">
    <property type="entry name" value="Glutaredoxin"/>
    <property type="match status" value="1"/>
</dbReference>
<dbReference type="PANTHER" id="PTHR28630">
    <property type="match status" value="1"/>
</dbReference>
<dbReference type="GeneID" id="18921486"/>
<name>F4R4Z8_MELLP</name>
<dbReference type="AlphaFoldDB" id="F4R4Z8"/>
<gene>
    <name evidence="3" type="ORF">MELLADRAFT_101809</name>
</gene>
<dbReference type="HOGENOM" id="CLU_758827_0_0_1"/>